<dbReference type="Gene3D" id="3.40.30.120">
    <property type="match status" value="1"/>
</dbReference>
<dbReference type="Pfam" id="PF01494">
    <property type="entry name" value="FAD_binding_3"/>
    <property type="match status" value="1"/>
</dbReference>
<dbReference type="AlphaFoldDB" id="A0A4Q7J4L1"/>
<keyword evidence="2" id="KW-0285">Flavoprotein</keyword>
<dbReference type="GO" id="GO:0016709">
    <property type="term" value="F:oxidoreductase activity, acting on paired donors, with incorporation or reduction of molecular oxygen, NAD(P)H as one donor, and incorporation of one atom of oxygen"/>
    <property type="evidence" value="ECO:0007669"/>
    <property type="project" value="UniProtKB-ARBA"/>
</dbReference>
<evidence type="ECO:0000256" key="4">
    <source>
        <dbReference type="SAM" id="Phobius"/>
    </source>
</evidence>
<keyword evidence="4" id="KW-0472">Membrane</keyword>
<reference evidence="6 7" key="1">
    <citation type="submission" date="2019-02" db="EMBL/GenBank/DDBJ databases">
        <title>Draft genome sequence of Amycolatopsis sp. 8-3EHSu isolated from roots of Suaeda maritima.</title>
        <authorList>
            <person name="Duangmal K."/>
            <person name="Chantavorakit T."/>
        </authorList>
    </citation>
    <scope>NUCLEOTIDE SEQUENCE [LARGE SCALE GENOMIC DNA]</scope>
    <source>
        <strain evidence="6 7">8-3EHSu</strain>
    </source>
</reference>
<dbReference type="PANTHER" id="PTHR43004:SF19">
    <property type="entry name" value="BINDING MONOOXYGENASE, PUTATIVE (JCVI)-RELATED"/>
    <property type="match status" value="1"/>
</dbReference>
<dbReference type="GO" id="GO:0071949">
    <property type="term" value="F:FAD binding"/>
    <property type="evidence" value="ECO:0007669"/>
    <property type="project" value="InterPro"/>
</dbReference>
<feature type="domain" description="FAD-binding" evidence="5">
    <location>
        <begin position="11"/>
        <end position="371"/>
    </location>
</feature>
<protein>
    <submittedName>
        <fullName evidence="6">FAD-dependent oxidoreductase</fullName>
    </submittedName>
</protein>
<dbReference type="InterPro" id="IPR050641">
    <property type="entry name" value="RIFMO-like"/>
</dbReference>
<comment type="caution">
    <text evidence="6">The sequence shown here is derived from an EMBL/GenBank/DDBJ whole genome shotgun (WGS) entry which is preliminary data.</text>
</comment>
<dbReference type="SUPFAM" id="SSF51905">
    <property type="entry name" value="FAD/NAD(P)-binding domain"/>
    <property type="match status" value="1"/>
</dbReference>
<keyword evidence="4" id="KW-1133">Transmembrane helix</keyword>
<keyword evidence="4" id="KW-0812">Transmembrane</keyword>
<dbReference type="RefSeq" id="WP_130477040.1">
    <property type="nucleotide sequence ID" value="NZ_SFCC01000010.1"/>
</dbReference>
<evidence type="ECO:0000256" key="3">
    <source>
        <dbReference type="ARBA" id="ARBA00022827"/>
    </source>
</evidence>
<sequence>MTTSEAAKEHTAVLVVGGGVTGLSAALFLARQGIRPILVERHPDTAILPQARAFNPRTMEIYRALGLEQRIRDRTSLLAGFPEMIGAETLLGEERFRFDLLAQVRPPEGLSPTDWALVDQDDLERILRAEAEDRGADVRFGTELVSLDSGADGVHAVVRDAAGGEYGIDADYVVAADGNRAGIRHRLGIGAERMGPSGHVVYFVFDADLEDALRGRRFTLAYLDRPTKGTVLVPLRTFGRWMLGSPYDPAADQKPEDFTEEHCVALAREAVGDPDLAVSIVPPVPGWSQTVSHSTIGAWVADSYRAGRVFFAGDSAHVMPPSGSYGASTGIADAHNLAWKLAAVIYGQAPDTLLDTYENERRPVAQLTVRTAVQLLHSRQQETGEGIDDITMIFGYRYASDTPLEDPREPSGRPGSRAPHVWLDRDGEKVSTVDLFTGSFTLLAGPDGAGWAAAAAALGLDFHRIGTDPDDRFTRGYGITRSGATLVRPDGFIAWRAATLPELPEERLRQALRHATIGR</sequence>
<dbReference type="OrthoDB" id="4246007at2"/>
<organism evidence="6 7">
    <name type="scientific">Amycolatopsis suaedae</name>
    <dbReference type="NCBI Taxonomy" id="2510978"/>
    <lineage>
        <taxon>Bacteria</taxon>
        <taxon>Bacillati</taxon>
        <taxon>Actinomycetota</taxon>
        <taxon>Actinomycetes</taxon>
        <taxon>Pseudonocardiales</taxon>
        <taxon>Pseudonocardiaceae</taxon>
        <taxon>Amycolatopsis</taxon>
    </lineage>
</organism>
<dbReference type="InterPro" id="IPR036188">
    <property type="entry name" value="FAD/NAD-bd_sf"/>
</dbReference>
<evidence type="ECO:0000256" key="2">
    <source>
        <dbReference type="ARBA" id="ARBA00022630"/>
    </source>
</evidence>
<name>A0A4Q7J4L1_9PSEU</name>
<evidence type="ECO:0000256" key="1">
    <source>
        <dbReference type="ARBA" id="ARBA00001974"/>
    </source>
</evidence>
<dbReference type="PRINTS" id="PR00420">
    <property type="entry name" value="RNGMNOXGNASE"/>
</dbReference>
<evidence type="ECO:0000313" key="7">
    <source>
        <dbReference type="Proteomes" id="UP000292003"/>
    </source>
</evidence>
<dbReference type="Gene3D" id="3.50.50.60">
    <property type="entry name" value="FAD/NAD(P)-binding domain"/>
    <property type="match status" value="1"/>
</dbReference>
<dbReference type="PANTHER" id="PTHR43004">
    <property type="entry name" value="TRK SYSTEM POTASSIUM UPTAKE PROTEIN"/>
    <property type="match status" value="1"/>
</dbReference>
<dbReference type="EMBL" id="SFCC01000010">
    <property type="protein sequence ID" value="RZQ61947.1"/>
    <property type="molecule type" value="Genomic_DNA"/>
</dbReference>
<evidence type="ECO:0000259" key="5">
    <source>
        <dbReference type="Pfam" id="PF01494"/>
    </source>
</evidence>
<comment type="cofactor">
    <cofactor evidence="1">
        <name>FAD</name>
        <dbReference type="ChEBI" id="CHEBI:57692"/>
    </cofactor>
</comment>
<dbReference type="InterPro" id="IPR002938">
    <property type="entry name" value="FAD-bd"/>
</dbReference>
<keyword evidence="3" id="KW-0274">FAD</keyword>
<keyword evidence="7" id="KW-1185">Reference proteome</keyword>
<feature type="transmembrane region" description="Helical" evidence="4">
    <location>
        <begin position="12"/>
        <end position="30"/>
    </location>
</feature>
<gene>
    <name evidence="6" type="ORF">EWH70_20250</name>
</gene>
<accession>A0A4Q7J4L1</accession>
<dbReference type="Gene3D" id="3.30.9.10">
    <property type="entry name" value="D-Amino Acid Oxidase, subunit A, domain 2"/>
    <property type="match status" value="1"/>
</dbReference>
<dbReference type="Proteomes" id="UP000292003">
    <property type="component" value="Unassembled WGS sequence"/>
</dbReference>
<proteinExistence type="predicted"/>
<evidence type="ECO:0000313" key="6">
    <source>
        <dbReference type="EMBL" id="RZQ61947.1"/>
    </source>
</evidence>
<dbReference type="Pfam" id="PF21274">
    <property type="entry name" value="Rng_hyd_C"/>
    <property type="match status" value="1"/>
</dbReference>